<accession>A0A0B7FS07</accession>
<feature type="chain" id="PRO_5002127667" evidence="1">
    <location>
        <begin position="20"/>
        <end position="110"/>
    </location>
</feature>
<sequence>MSRLIINVNTLVLVCLVDTFPPNDHRPTPTDRVFFFFEDPLCESDRLPLKRLPPGGVTDDQTTGNPYNLAGRALSSISWSILLLCEQYDVLDYGLDPGVIGNKHSEANVK</sequence>
<proteinExistence type="predicted"/>
<feature type="signal peptide" evidence="1">
    <location>
        <begin position="1"/>
        <end position="19"/>
    </location>
</feature>
<protein>
    <submittedName>
        <fullName evidence="2">Uncharacterized protein</fullName>
    </submittedName>
</protein>
<dbReference type="AlphaFoldDB" id="A0A0B7FS07"/>
<keyword evidence="1" id="KW-0732">Signal</keyword>
<evidence type="ECO:0000313" key="2">
    <source>
        <dbReference type="EMBL" id="CEL59008.1"/>
    </source>
</evidence>
<dbReference type="EMBL" id="LN679136">
    <property type="protein sequence ID" value="CEL59008.1"/>
    <property type="molecule type" value="Genomic_DNA"/>
</dbReference>
<name>A0A0B7FS07_THACB</name>
<gene>
    <name evidence="2" type="ORF">RSOLAG1IB_09006</name>
</gene>
<evidence type="ECO:0000256" key="1">
    <source>
        <dbReference type="SAM" id="SignalP"/>
    </source>
</evidence>
<organism evidence="2 3">
    <name type="scientific">Thanatephorus cucumeris (strain AG1-IB / isolate 7/3/14)</name>
    <name type="common">Lettuce bottom rot fungus</name>
    <name type="synonym">Rhizoctonia solani</name>
    <dbReference type="NCBI Taxonomy" id="1108050"/>
    <lineage>
        <taxon>Eukaryota</taxon>
        <taxon>Fungi</taxon>
        <taxon>Dikarya</taxon>
        <taxon>Basidiomycota</taxon>
        <taxon>Agaricomycotina</taxon>
        <taxon>Agaricomycetes</taxon>
        <taxon>Cantharellales</taxon>
        <taxon>Ceratobasidiaceae</taxon>
        <taxon>Rhizoctonia</taxon>
        <taxon>Rhizoctonia solani AG-1</taxon>
    </lineage>
</organism>
<keyword evidence="3" id="KW-1185">Reference proteome</keyword>
<evidence type="ECO:0000313" key="3">
    <source>
        <dbReference type="Proteomes" id="UP000059188"/>
    </source>
</evidence>
<reference evidence="2 3" key="1">
    <citation type="submission" date="2014-11" db="EMBL/GenBank/DDBJ databases">
        <authorList>
            <person name="Wibberg Daniel"/>
        </authorList>
    </citation>
    <scope>NUCLEOTIDE SEQUENCE [LARGE SCALE GENOMIC DNA]</scope>
    <source>
        <strain evidence="2">Rhizoctonia solani AG1-IB 7/3/14</strain>
    </source>
</reference>
<dbReference type="Proteomes" id="UP000059188">
    <property type="component" value="Unassembled WGS sequence"/>
</dbReference>